<keyword evidence="5" id="KW-0472">Membrane</keyword>
<evidence type="ECO:0008006" key="9">
    <source>
        <dbReference type="Google" id="ProtNLM"/>
    </source>
</evidence>
<evidence type="ECO:0000256" key="3">
    <source>
        <dbReference type="ARBA" id="ARBA00023274"/>
    </source>
</evidence>
<comment type="caution">
    <text evidence="7">The sequence shown here is derived from an EMBL/GenBank/DDBJ whole genome shotgun (WGS) entry which is preliminary data.</text>
</comment>
<dbReference type="Gene3D" id="6.10.140.1730">
    <property type="match status" value="1"/>
</dbReference>
<keyword evidence="8" id="KW-1185">Reference proteome</keyword>
<feature type="region of interest" description="Disordered" evidence="4">
    <location>
        <begin position="44"/>
        <end position="81"/>
    </location>
</feature>
<feature type="compositionally biased region" description="Basic residues" evidence="4">
    <location>
        <begin position="203"/>
        <end position="219"/>
    </location>
</feature>
<evidence type="ECO:0000256" key="6">
    <source>
        <dbReference type="SAM" id="SignalP"/>
    </source>
</evidence>
<keyword evidence="5" id="KW-0812">Transmembrane</keyword>
<gene>
    <name evidence="7" type="ORF">HID58_068800</name>
</gene>
<feature type="chain" id="PRO_5045836516" description="60S ribosomal protein L29" evidence="6">
    <location>
        <begin position="27"/>
        <end position="249"/>
    </location>
</feature>
<keyword evidence="6" id="KW-0732">Signal</keyword>
<evidence type="ECO:0000256" key="2">
    <source>
        <dbReference type="ARBA" id="ARBA00022980"/>
    </source>
</evidence>
<keyword evidence="3" id="KW-0687">Ribonucleoprotein</keyword>
<accession>A0ABQ7ZN10</accession>
<evidence type="ECO:0000256" key="4">
    <source>
        <dbReference type="SAM" id="MobiDB-lite"/>
    </source>
</evidence>
<dbReference type="PANTHER" id="PTHR37702:SF11">
    <property type="entry name" value="F3E22.11 PROTEIN"/>
    <property type="match status" value="1"/>
</dbReference>
<evidence type="ECO:0000256" key="1">
    <source>
        <dbReference type="ARBA" id="ARBA00010247"/>
    </source>
</evidence>
<keyword evidence="5" id="KW-1133">Transmembrane helix</keyword>
<organism evidence="7 8">
    <name type="scientific">Brassica napus</name>
    <name type="common">Rape</name>
    <dbReference type="NCBI Taxonomy" id="3708"/>
    <lineage>
        <taxon>Eukaryota</taxon>
        <taxon>Viridiplantae</taxon>
        <taxon>Streptophyta</taxon>
        <taxon>Embryophyta</taxon>
        <taxon>Tracheophyta</taxon>
        <taxon>Spermatophyta</taxon>
        <taxon>Magnoliopsida</taxon>
        <taxon>eudicotyledons</taxon>
        <taxon>Gunneridae</taxon>
        <taxon>Pentapetalae</taxon>
        <taxon>rosids</taxon>
        <taxon>malvids</taxon>
        <taxon>Brassicales</taxon>
        <taxon>Brassicaceae</taxon>
        <taxon>Brassiceae</taxon>
        <taxon>Brassica</taxon>
    </lineage>
</organism>
<name>A0ABQ7ZN10_BRANA</name>
<comment type="similarity">
    <text evidence="1">Belongs to the eukaryotic ribosomal protein eL29 family.</text>
</comment>
<reference evidence="7 8" key="1">
    <citation type="submission" date="2021-05" db="EMBL/GenBank/DDBJ databases">
        <title>Genome Assembly of Synthetic Allotetraploid Brassica napus Reveals Homoeologous Exchanges between Subgenomes.</title>
        <authorList>
            <person name="Davis J.T."/>
        </authorList>
    </citation>
    <scope>NUCLEOTIDE SEQUENCE [LARGE SCALE GENOMIC DNA]</scope>
    <source>
        <strain evidence="8">cv. Da-Ae</strain>
        <tissue evidence="7">Seedling</tissue>
    </source>
</reference>
<feature type="compositionally biased region" description="Pro residues" evidence="4">
    <location>
        <begin position="44"/>
        <end position="56"/>
    </location>
</feature>
<dbReference type="Pfam" id="PF01779">
    <property type="entry name" value="Ribosomal_L29e"/>
    <property type="match status" value="1"/>
</dbReference>
<dbReference type="EMBL" id="JAGKQM010000015">
    <property type="protein sequence ID" value="KAH0881406.1"/>
    <property type="molecule type" value="Genomic_DNA"/>
</dbReference>
<dbReference type="Proteomes" id="UP000824890">
    <property type="component" value="Unassembled WGS sequence"/>
</dbReference>
<evidence type="ECO:0000313" key="7">
    <source>
        <dbReference type="EMBL" id="KAH0881406.1"/>
    </source>
</evidence>
<proteinExistence type="inferred from homology"/>
<evidence type="ECO:0000313" key="8">
    <source>
        <dbReference type="Proteomes" id="UP000824890"/>
    </source>
</evidence>
<keyword evidence="2" id="KW-0689">Ribosomal protein</keyword>
<feature type="region of interest" description="Disordered" evidence="4">
    <location>
        <begin position="192"/>
        <end position="249"/>
    </location>
</feature>
<feature type="signal peptide" evidence="6">
    <location>
        <begin position="1"/>
        <end position="26"/>
    </location>
</feature>
<protein>
    <recommendedName>
        <fullName evidence="9">60S ribosomal protein L29</fullName>
    </recommendedName>
</protein>
<dbReference type="InterPro" id="IPR002673">
    <property type="entry name" value="Ribosomal_eL29"/>
</dbReference>
<dbReference type="PANTHER" id="PTHR37702">
    <property type="entry name" value="PROLINE-RICH FAMILY PROTEIN"/>
    <property type="match status" value="1"/>
</dbReference>
<feature type="transmembrane region" description="Helical" evidence="5">
    <location>
        <begin position="148"/>
        <end position="171"/>
    </location>
</feature>
<sequence>MEAIRFSNVSALLILLLLSLSLRATSKDQTVSCTMCTSCDNPCNPVPSSSPPPTPPSGGGSYYYSPPPPTPPSSGGGGSYYYPPPSTSGGGKYPPPYGDGGQSYYYPPASYGNYPMPPPPNPIVPYFPFYYHIPPPGDSGSDRLVSSFLFVLFSVLLCFGVFVAVAVLVSWKAKLSRSDLSSYLPYTEMAKSKNHTAHNQSAKAHKNGIKKPRRHRHTPTRGMDPKFLRNQRYARKHNVKSGENATTED</sequence>
<evidence type="ECO:0000256" key="5">
    <source>
        <dbReference type="SAM" id="Phobius"/>
    </source>
</evidence>